<dbReference type="EMBL" id="SWFM01000001">
    <property type="protein sequence ID" value="TKD72309.1"/>
    <property type="molecule type" value="Genomic_DNA"/>
</dbReference>
<name>A0A4U1MLE5_9BACL</name>
<accession>A0A4U1MLE5</accession>
<evidence type="ECO:0000256" key="1">
    <source>
        <dbReference type="SAM" id="Phobius"/>
    </source>
</evidence>
<evidence type="ECO:0000313" key="2">
    <source>
        <dbReference type="EMBL" id="TKD72309.1"/>
    </source>
</evidence>
<keyword evidence="1" id="KW-0472">Membrane</keyword>
<keyword evidence="1" id="KW-1133">Transmembrane helix</keyword>
<evidence type="ECO:0000313" key="3">
    <source>
        <dbReference type="Proteomes" id="UP000310541"/>
    </source>
</evidence>
<sequence>MSKEYILKLSKATLALQGLWLLMFLTNILGMIGSYNETLQDLIWLLIPTSALLIGVISLSKQVTTTIALLNIVSSVFILLSWVVISGIDKM</sequence>
<feature type="transmembrane region" description="Helical" evidence="1">
    <location>
        <begin position="67"/>
        <end position="88"/>
    </location>
</feature>
<comment type="caution">
    <text evidence="2">The sequence shown here is derived from an EMBL/GenBank/DDBJ whole genome shotgun (WGS) entry which is preliminary data.</text>
</comment>
<reference evidence="2 3" key="1">
    <citation type="submission" date="2019-04" db="EMBL/GenBank/DDBJ databases">
        <title>Genome sequence of Bacillus hwajinpoensis strain Y2.</title>
        <authorList>
            <person name="Fair J.L."/>
            <person name="Maclea K.S."/>
        </authorList>
    </citation>
    <scope>NUCLEOTIDE SEQUENCE [LARGE SCALE GENOMIC DNA]</scope>
    <source>
        <strain evidence="2 3">Y2</strain>
    </source>
</reference>
<dbReference type="AlphaFoldDB" id="A0A4U1MLE5"/>
<proteinExistence type="predicted"/>
<dbReference type="Proteomes" id="UP000310541">
    <property type="component" value="Unassembled WGS sequence"/>
</dbReference>
<feature type="transmembrane region" description="Helical" evidence="1">
    <location>
        <begin position="12"/>
        <end position="36"/>
    </location>
</feature>
<gene>
    <name evidence="2" type="ORF">FBF83_05845</name>
</gene>
<dbReference type="OrthoDB" id="2991425at2"/>
<organism evidence="2 3">
    <name type="scientific">Guptibacillus hwajinpoensis</name>
    <dbReference type="NCBI Taxonomy" id="208199"/>
    <lineage>
        <taxon>Bacteria</taxon>
        <taxon>Bacillati</taxon>
        <taxon>Bacillota</taxon>
        <taxon>Bacilli</taxon>
        <taxon>Bacillales</taxon>
        <taxon>Guptibacillaceae</taxon>
        <taxon>Guptibacillus</taxon>
    </lineage>
</organism>
<protein>
    <submittedName>
        <fullName evidence="2">Uncharacterized protein</fullName>
    </submittedName>
</protein>
<feature type="transmembrane region" description="Helical" evidence="1">
    <location>
        <begin position="42"/>
        <end position="60"/>
    </location>
</feature>
<keyword evidence="1" id="KW-0812">Transmembrane</keyword>
<dbReference type="RefSeq" id="WP_136946160.1">
    <property type="nucleotide sequence ID" value="NZ_SWFM01000001.1"/>
</dbReference>